<evidence type="ECO:0000313" key="7">
    <source>
        <dbReference type="EnsemblPlants" id="Zm00001eb354260_P001"/>
    </source>
</evidence>
<dbReference type="RefSeq" id="XP_008655441.1">
    <property type="nucleotide sequence ID" value="XM_008657219.3"/>
</dbReference>
<proteinExistence type="evidence at protein level"/>
<reference evidence="8" key="1">
    <citation type="journal article" date="2009" name="Science">
        <title>The B73 maize genome: complexity, diversity, and dynamics.</title>
        <authorList>
            <person name="Schnable P.S."/>
            <person name="Ware D."/>
            <person name="Fulton R.S."/>
            <person name="Stein J.C."/>
            <person name="Wei F."/>
            <person name="Pasternak S."/>
            <person name="Liang C."/>
            <person name="Zhang J."/>
            <person name="Fulton L."/>
            <person name="Graves T.A."/>
            <person name="Minx P."/>
            <person name="Reily A.D."/>
            <person name="Courtney L."/>
            <person name="Kruchowski S.S."/>
            <person name="Tomlinson C."/>
            <person name="Strong C."/>
            <person name="Delehaunty K."/>
            <person name="Fronick C."/>
            <person name="Courtney B."/>
            <person name="Rock S.M."/>
            <person name="Belter E."/>
            <person name="Du F."/>
            <person name="Kim K."/>
            <person name="Abbott R.M."/>
            <person name="Cotton M."/>
            <person name="Levy A."/>
            <person name="Marchetto P."/>
            <person name="Ochoa K."/>
            <person name="Jackson S.M."/>
            <person name="Gillam B."/>
            <person name="Chen W."/>
            <person name="Yan L."/>
            <person name="Higginbotham J."/>
            <person name="Cardenas M."/>
            <person name="Waligorski J."/>
            <person name="Applebaum E."/>
            <person name="Phelps L."/>
            <person name="Falcone J."/>
            <person name="Kanchi K."/>
            <person name="Thane T."/>
            <person name="Scimone A."/>
            <person name="Thane N."/>
            <person name="Henke J."/>
            <person name="Wang T."/>
            <person name="Ruppert J."/>
            <person name="Shah N."/>
            <person name="Rotter K."/>
            <person name="Hodges J."/>
            <person name="Ingenthron E."/>
            <person name="Cordes M."/>
            <person name="Kohlberg S."/>
            <person name="Sgro J."/>
            <person name="Delgado B."/>
            <person name="Mead K."/>
            <person name="Chinwalla A."/>
            <person name="Leonard S."/>
            <person name="Crouse K."/>
            <person name="Collura K."/>
            <person name="Kudrna D."/>
            <person name="Currie J."/>
            <person name="He R."/>
            <person name="Angelova A."/>
            <person name="Rajasekar S."/>
            <person name="Mueller T."/>
            <person name="Lomeli R."/>
            <person name="Scara G."/>
            <person name="Ko A."/>
            <person name="Delaney K."/>
            <person name="Wissotski M."/>
            <person name="Lopez G."/>
            <person name="Campos D."/>
            <person name="Braidotti M."/>
            <person name="Ashley E."/>
            <person name="Golser W."/>
            <person name="Kim H."/>
            <person name="Lee S."/>
            <person name="Lin J."/>
            <person name="Dujmic Z."/>
            <person name="Kim W."/>
            <person name="Talag J."/>
            <person name="Zuccolo A."/>
            <person name="Fan C."/>
            <person name="Sebastian A."/>
            <person name="Kramer M."/>
            <person name="Spiegel L."/>
            <person name="Nascimento L."/>
            <person name="Zutavern T."/>
            <person name="Miller B."/>
            <person name="Ambroise C."/>
            <person name="Muller S."/>
            <person name="Spooner W."/>
            <person name="Narechania A."/>
            <person name="Ren L."/>
            <person name="Wei S."/>
            <person name="Kumari S."/>
            <person name="Faga B."/>
            <person name="Levy M.J."/>
            <person name="McMahan L."/>
            <person name="Van Buren P."/>
            <person name="Vaughn M.W."/>
            <person name="Ying K."/>
            <person name="Yeh C.-T."/>
            <person name="Emrich S.J."/>
            <person name="Jia Y."/>
            <person name="Kalyanaraman A."/>
            <person name="Hsia A.-P."/>
            <person name="Barbazuk W.B."/>
            <person name="Baucom R.S."/>
            <person name="Brutnell T.P."/>
            <person name="Carpita N.C."/>
            <person name="Chaparro C."/>
            <person name="Chia J.-M."/>
            <person name="Deragon J.-M."/>
            <person name="Estill J.C."/>
            <person name="Fu Y."/>
            <person name="Jeddeloh J.A."/>
            <person name="Han Y."/>
            <person name="Lee H."/>
            <person name="Li P."/>
            <person name="Lisch D.R."/>
            <person name="Liu S."/>
            <person name="Liu Z."/>
            <person name="Nagel D.H."/>
            <person name="McCann M.C."/>
            <person name="SanMiguel P."/>
            <person name="Myers A.M."/>
            <person name="Nettleton D."/>
            <person name="Nguyen J."/>
            <person name="Penning B.W."/>
            <person name="Ponnala L."/>
            <person name="Schneider K.L."/>
            <person name="Schwartz D.C."/>
            <person name="Sharma A."/>
            <person name="Soderlund C."/>
            <person name="Springer N.M."/>
            <person name="Sun Q."/>
            <person name="Wang H."/>
            <person name="Waterman M."/>
            <person name="Westerman R."/>
            <person name="Wolfgruber T.K."/>
            <person name="Yang L."/>
            <person name="Yu Y."/>
            <person name="Zhang L."/>
            <person name="Zhou S."/>
            <person name="Zhu Q."/>
            <person name="Bennetzen J.L."/>
            <person name="Dawe R.K."/>
            <person name="Jiang J."/>
            <person name="Jiang N."/>
            <person name="Presting G.G."/>
            <person name="Wessler S.R."/>
            <person name="Aluru S."/>
            <person name="Martienssen R.A."/>
            <person name="Clifton S.W."/>
            <person name="McCombie W.R."/>
            <person name="Wing R.A."/>
            <person name="Wilson R.K."/>
        </authorList>
    </citation>
    <scope>NUCLEOTIDE SEQUENCE [LARGE SCALE GENOMIC DNA]</scope>
    <source>
        <strain evidence="8">cv. B73</strain>
    </source>
</reference>
<dbReference type="GO" id="GO:0043295">
    <property type="term" value="F:glutathione binding"/>
    <property type="evidence" value="ECO:0000318"/>
    <property type="project" value="GO_Central"/>
</dbReference>
<feature type="compositionally biased region" description="Low complexity" evidence="5">
    <location>
        <begin position="199"/>
        <end position="209"/>
    </location>
</feature>
<reference evidence="7" key="3">
    <citation type="submission" date="2021-05" db="UniProtKB">
        <authorList>
            <consortium name="EnsemblPlants"/>
        </authorList>
    </citation>
    <scope>IDENTIFICATION</scope>
    <source>
        <strain evidence="7">cv. B73</strain>
    </source>
</reference>
<dbReference type="PANTHER" id="PTHR43900">
    <property type="entry name" value="GLUTATHIONE S-TRANSFERASE RHO"/>
    <property type="match status" value="1"/>
</dbReference>
<dbReference type="SFLD" id="SFLDG00358">
    <property type="entry name" value="Main_(cytGST)"/>
    <property type="match status" value="1"/>
</dbReference>
<evidence type="ECO:0000256" key="2">
    <source>
        <dbReference type="ARBA" id="ARBA00012452"/>
    </source>
</evidence>
<dbReference type="EC" id="2.5.1.18" evidence="2"/>
<dbReference type="InParanoid" id="A0A804QUF8"/>
<dbReference type="Pfam" id="PF02798">
    <property type="entry name" value="GST_N"/>
    <property type="match status" value="1"/>
</dbReference>
<feature type="compositionally biased region" description="Low complexity" evidence="5">
    <location>
        <begin position="161"/>
        <end position="186"/>
    </location>
</feature>
<dbReference type="Proteomes" id="UP000007305">
    <property type="component" value="Chromosome 8"/>
</dbReference>
<dbReference type="PROSITE" id="PS50404">
    <property type="entry name" value="GST_NTER"/>
    <property type="match status" value="1"/>
</dbReference>
<dbReference type="GO" id="GO:0004364">
    <property type="term" value="F:glutathione transferase activity"/>
    <property type="evidence" value="ECO:0000318"/>
    <property type="project" value="GO_Central"/>
</dbReference>
<comment type="catalytic activity">
    <reaction evidence="4">
        <text>RX + glutathione = an S-substituted glutathione + a halide anion + H(+)</text>
        <dbReference type="Rhea" id="RHEA:16437"/>
        <dbReference type="ChEBI" id="CHEBI:15378"/>
        <dbReference type="ChEBI" id="CHEBI:16042"/>
        <dbReference type="ChEBI" id="CHEBI:17792"/>
        <dbReference type="ChEBI" id="CHEBI:57925"/>
        <dbReference type="ChEBI" id="CHEBI:90779"/>
        <dbReference type="EC" id="2.5.1.18"/>
    </reaction>
</comment>
<dbReference type="AlphaFoldDB" id="A0A804QUF8"/>
<sequence>MATPAAVMKLYGWAISPFVSRALLALEEAGVDYELVPMSPQAGDHRRPEHLARNPFAMVPVLEDGDLTLFESRAIARHVLRKHRPELLGAGAGGSLERAAMVDVWLEVEAHQLSPPAVAIVVECFAAPLLGRERDQTVVDENVEKLRKVLEVYEARLGECSAGTSPATSSASPTSAPSPSCTASWPPSTPPPWSRRSRASAPGGRASPRAPRPRRWRSSYRSARPDCWSTLPNNRIDA</sequence>
<dbReference type="SUPFAM" id="SSF52833">
    <property type="entry name" value="Thioredoxin-like"/>
    <property type="match status" value="1"/>
</dbReference>
<dbReference type="InterPro" id="IPR040079">
    <property type="entry name" value="Glutathione_S-Trfase"/>
</dbReference>
<comment type="similarity">
    <text evidence="1">Belongs to the GST superfamily. Phi family.</text>
</comment>
<feature type="region of interest" description="Disordered" evidence="5">
    <location>
        <begin position="161"/>
        <end position="238"/>
    </location>
</feature>
<dbReference type="EnsemblPlants" id="Zm00001eb354260_T001">
    <property type="protein sequence ID" value="Zm00001eb354260_P001"/>
    <property type="gene ID" value="Zm00001eb354260"/>
</dbReference>
<reference evidence="7" key="2">
    <citation type="submission" date="2019-07" db="EMBL/GenBank/DDBJ databases">
        <authorList>
            <person name="Seetharam A."/>
            <person name="Woodhouse M."/>
            <person name="Cannon E."/>
        </authorList>
    </citation>
    <scope>NUCLEOTIDE SEQUENCE [LARGE SCALE GENOMIC DNA]</scope>
    <source>
        <strain evidence="7">cv. B73</strain>
    </source>
</reference>
<dbReference type="InterPro" id="IPR004045">
    <property type="entry name" value="Glutathione_S-Trfase_N"/>
</dbReference>
<organism evidence="7 8">
    <name type="scientific">Zea mays</name>
    <name type="common">Maize</name>
    <dbReference type="NCBI Taxonomy" id="4577"/>
    <lineage>
        <taxon>Eukaryota</taxon>
        <taxon>Viridiplantae</taxon>
        <taxon>Streptophyta</taxon>
        <taxon>Embryophyta</taxon>
        <taxon>Tracheophyta</taxon>
        <taxon>Spermatophyta</taxon>
        <taxon>Magnoliopsida</taxon>
        <taxon>Liliopsida</taxon>
        <taxon>Poales</taxon>
        <taxon>Poaceae</taxon>
        <taxon>PACMAD clade</taxon>
        <taxon>Panicoideae</taxon>
        <taxon>Andropogonodae</taxon>
        <taxon>Andropogoneae</taxon>
        <taxon>Tripsacinae</taxon>
        <taxon>Zea</taxon>
    </lineage>
</organism>
<evidence type="ECO:0000256" key="5">
    <source>
        <dbReference type="SAM" id="MobiDB-lite"/>
    </source>
</evidence>
<dbReference type="Gene3D" id="3.40.30.10">
    <property type="entry name" value="Glutaredoxin"/>
    <property type="match status" value="1"/>
</dbReference>
<dbReference type="PANTHER" id="PTHR43900:SF17">
    <property type="entry name" value="GLUTATHIONE S-TRANSFERASE 4"/>
    <property type="match status" value="1"/>
</dbReference>
<dbReference type="OrthoDB" id="422574at2759"/>
<protein>
    <recommendedName>
        <fullName evidence="2">glutathione transferase</fullName>
        <ecNumber evidence="2">2.5.1.18</ecNumber>
    </recommendedName>
</protein>
<evidence type="ECO:0007829" key="9">
    <source>
        <dbReference type="PeptideAtlas" id="A0A804QUF8"/>
    </source>
</evidence>
<dbReference type="InterPro" id="IPR036249">
    <property type="entry name" value="Thioredoxin-like_sf"/>
</dbReference>
<accession>A0A804QUF8</accession>
<dbReference type="GeneID" id="542630"/>
<evidence type="ECO:0000256" key="1">
    <source>
        <dbReference type="ARBA" id="ARBA00010128"/>
    </source>
</evidence>
<dbReference type="Gramene" id="Zm00001eb354260_T001">
    <property type="protein sequence ID" value="Zm00001eb354260_P001"/>
    <property type="gene ID" value="Zm00001eb354260"/>
</dbReference>
<keyword evidence="3" id="KW-0808">Transferase</keyword>
<dbReference type="InterPro" id="IPR036282">
    <property type="entry name" value="Glutathione-S-Trfase_C_sf"/>
</dbReference>
<evidence type="ECO:0000256" key="3">
    <source>
        <dbReference type="ARBA" id="ARBA00022679"/>
    </source>
</evidence>
<name>A0A804QUF8_MAIZE</name>
<evidence type="ECO:0000256" key="4">
    <source>
        <dbReference type="ARBA" id="ARBA00047960"/>
    </source>
</evidence>
<dbReference type="Gene3D" id="1.20.1050.10">
    <property type="match status" value="1"/>
</dbReference>
<dbReference type="GO" id="GO:0006749">
    <property type="term" value="P:glutathione metabolic process"/>
    <property type="evidence" value="ECO:0000318"/>
    <property type="project" value="GO_Central"/>
</dbReference>
<dbReference type="GO" id="GO:0005737">
    <property type="term" value="C:cytoplasm"/>
    <property type="evidence" value="ECO:0000318"/>
    <property type="project" value="GO_Central"/>
</dbReference>
<gene>
    <name evidence="7" type="primary">LOC542630</name>
</gene>
<keyword evidence="9" id="KW-1267">Proteomics identification</keyword>
<feature type="domain" description="GST N-terminal" evidence="6">
    <location>
        <begin position="6"/>
        <end position="87"/>
    </location>
</feature>
<dbReference type="SFLD" id="SFLDS00019">
    <property type="entry name" value="Glutathione_Transferase_(cytos"/>
    <property type="match status" value="1"/>
</dbReference>
<evidence type="ECO:0000313" key="8">
    <source>
        <dbReference type="Proteomes" id="UP000007305"/>
    </source>
</evidence>
<dbReference type="CDD" id="cd03053">
    <property type="entry name" value="GST_N_Phi"/>
    <property type="match status" value="1"/>
</dbReference>
<dbReference type="FunFam" id="3.40.30.10:FF:000016">
    <property type="entry name" value="Glutathione S-transferase F2"/>
    <property type="match status" value="1"/>
</dbReference>
<keyword evidence="8" id="KW-1185">Reference proteome</keyword>
<dbReference type="SUPFAM" id="SSF47616">
    <property type="entry name" value="GST C-terminal domain-like"/>
    <property type="match status" value="1"/>
</dbReference>
<evidence type="ECO:0000259" key="6">
    <source>
        <dbReference type="PROSITE" id="PS50404"/>
    </source>
</evidence>